<gene>
    <name evidence="2" type="ORF">D9V28_09835</name>
</gene>
<name>A0A3L7J1U1_9MICO</name>
<dbReference type="Proteomes" id="UP000282460">
    <property type="component" value="Unassembled WGS sequence"/>
</dbReference>
<feature type="chain" id="PRO_5038391761" evidence="1">
    <location>
        <begin position="24"/>
        <end position="330"/>
    </location>
</feature>
<reference evidence="2 3" key="1">
    <citation type="submission" date="2018-10" db="EMBL/GenBank/DDBJ databases">
        <authorList>
            <person name="Li J."/>
        </authorList>
    </citation>
    <scope>NUCLEOTIDE SEQUENCE [LARGE SCALE GENOMIC DNA]</scope>
    <source>
        <strain evidence="2 3">ZD1-4</strain>
    </source>
</reference>
<keyword evidence="3" id="KW-1185">Reference proteome</keyword>
<evidence type="ECO:0000313" key="2">
    <source>
        <dbReference type="EMBL" id="RLQ84477.1"/>
    </source>
</evidence>
<evidence type="ECO:0000256" key="1">
    <source>
        <dbReference type="SAM" id="SignalP"/>
    </source>
</evidence>
<proteinExistence type="predicted"/>
<evidence type="ECO:0000313" key="3">
    <source>
        <dbReference type="Proteomes" id="UP000282460"/>
    </source>
</evidence>
<dbReference type="RefSeq" id="WP_121659517.1">
    <property type="nucleotide sequence ID" value="NZ_BMEK01000002.1"/>
</dbReference>
<dbReference type="AlphaFoldDB" id="A0A3L7J1U1"/>
<keyword evidence="1" id="KW-0732">Signal</keyword>
<accession>A0A3L7J1U1</accession>
<sequence>MTIHTKRLRGSKLTLLSAIAALAVVFAGMPAATTDASLTSAEVTKTGASGVGNWCSVPNPTAETNVYKVSEFPTLNAPEGSGATTAVQMIIVPVIDDASFAPVQSVTAAPNQVGIRLWSCSDLPAVNSTSLKMTSWRSTSYEPSRFVWGQPGTPTVGQFASARLQTNSNPISNAATNTGTVPATELRDLHRGYNFLGAAAGANPQPVTTRYSWLLDAGRTNTNTGADPVCSTSSCRVTPGTGVTVRAASPTTVATATNAYTAKSVTYLAETYGNGDATRCCTPTPSTVADVNGTSAANLLRSSTQTQWVVLEWWGTTPPAPDLMVEVFVG</sequence>
<dbReference type="EMBL" id="RCWJ01000002">
    <property type="protein sequence ID" value="RLQ84477.1"/>
    <property type="molecule type" value="Genomic_DNA"/>
</dbReference>
<protein>
    <submittedName>
        <fullName evidence="2">Uncharacterized protein</fullName>
    </submittedName>
</protein>
<organism evidence="2 3">
    <name type="scientific">Mycetocola zhadangensis</name>
    <dbReference type="NCBI Taxonomy" id="1164595"/>
    <lineage>
        <taxon>Bacteria</taxon>
        <taxon>Bacillati</taxon>
        <taxon>Actinomycetota</taxon>
        <taxon>Actinomycetes</taxon>
        <taxon>Micrococcales</taxon>
        <taxon>Microbacteriaceae</taxon>
        <taxon>Mycetocola</taxon>
    </lineage>
</organism>
<comment type="caution">
    <text evidence="2">The sequence shown here is derived from an EMBL/GenBank/DDBJ whole genome shotgun (WGS) entry which is preliminary data.</text>
</comment>
<feature type="signal peptide" evidence="1">
    <location>
        <begin position="1"/>
        <end position="23"/>
    </location>
</feature>
<dbReference type="OrthoDB" id="5112802at2"/>